<sequence length="150" mass="17955">MAYIKGEDRNRIIMFPECIDDYISEDNPVRVIDTFVETLDLKELGFKRTEPNEEKIDKYMQALDEEDKKENYDRKPNAQEITNRIKELNERKEKYEEYKKELKKKRENEVSTTDPNVRLMNNNNNNVDVSYNIQTTVDAKHKLIIDFKVS</sequence>
<name>A0A239KWN2_9FIRM</name>
<evidence type="ECO:0000313" key="3">
    <source>
        <dbReference type="Proteomes" id="UP000198304"/>
    </source>
</evidence>
<evidence type="ECO:0000256" key="1">
    <source>
        <dbReference type="SAM" id="MobiDB-lite"/>
    </source>
</evidence>
<dbReference type="OrthoDB" id="9789070at2"/>
<keyword evidence="3" id="KW-1185">Reference proteome</keyword>
<accession>A0A239KWN2</accession>
<gene>
    <name evidence="2" type="ORF">SAMN05446037_10579</name>
</gene>
<organism evidence="2 3">
    <name type="scientific">Anaerovirgula multivorans</name>
    <dbReference type="NCBI Taxonomy" id="312168"/>
    <lineage>
        <taxon>Bacteria</taxon>
        <taxon>Bacillati</taxon>
        <taxon>Bacillota</taxon>
        <taxon>Clostridia</taxon>
        <taxon>Peptostreptococcales</taxon>
        <taxon>Natronincolaceae</taxon>
        <taxon>Anaerovirgula</taxon>
    </lineage>
</organism>
<dbReference type="RefSeq" id="WP_089285506.1">
    <property type="nucleotide sequence ID" value="NZ_FZOJ01000057.1"/>
</dbReference>
<dbReference type="PANTHER" id="PTHR33408">
    <property type="entry name" value="TRANSPOSASE"/>
    <property type="match status" value="1"/>
</dbReference>
<proteinExistence type="predicted"/>
<protein>
    <submittedName>
        <fullName evidence="2">Uncharacterized protein</fullName>
    </submittedName>
</protein>
<feature type="region of interest" description="Disordered" evidence="1">
    <location>
        <begin position="101"/>
        <end position="123"/>
    </location>
</feature>
<evidence type="ECO:0000313" key="2">
    <source>
        <dbReference type="EMBL" id="SNT22787.1"/>
    </source>
</evidence>
<dbReference type="Proteomes" id="UP000198304">
    <property type="component" value="Unassembled WGS sequence"/>
</dbReference>
<dbReference type="EMBL" id="FZOJ01000057">
    <property type="protein sequence ID" value="SNT22787.1"/>
    <property type="molecule type" value="Genomic_DNA"/>
</dbReference>
<dbReference type="AlphaFoldDB" id="A0A239KWN2"/>
<reference evidence="2 3" key="1">
    <citation type="submission" date="2017-06" db="EMBL/GenBank/DDBJ databases">
        <authorList>
            <person name="Kim H.J."/>
            <person name="Triplett B.A."/>
        </authorList>
    </citation>
    <scope>NUCLEOTIDE SEQUENCE [LARGE SCALE GENOMIC DNA]</scope>
    <source>
        <strain evidence="2 3">SCA</strain>
    </source>
</reference>